<feature type="compositionally biased region" description="Low complexity" evidence="1">
    <location>
        <begin position="56"/>
        <end position="74"/>
    </location>
</feature>
<evidence type="ECO:0000313" key="3">
    <source>
        <dbReference type="Proteomes" id="UP000002700"/>
    </source>
</evidence>
<dbReference type="Proteomes" id="UP000002700">
    <property type="component" value="Chromosome I"/>
</dbReference>
<dbReference type="KEGG" id="bpm:BURPS1710b_2004"/>
<feature type="compositionally biased region" description="Basic residues" evidence="1">
    <location>
        <begin position="139"/>
        <end position="148"/>
    </location>
</feature>
<feature type="compositionally biased region" description="Basic and acidic residues" evidence="1">
    <location>
        <begin position="260"/>
        <end position="301"/>
    </location>
</feature>
<name>Q3JSQ4_BURP1</name>
<evidence type="ECO:0000256" key="1">
    <source>
        <dbReference type="SAM" id="MobiDB-lite"/>
    </source>
</evidence>
<proteinExistence type="predicted"/>
<feature type="compositionally biased region" description="Basic and acidic residues" evidence="1">
    <location>
        <begin position="332"/>
        <end position="349"/>
    </location>
</feature>
<feature type="compositionally biased region" description="Basic residues" evidence="1">
    <location>
        <begin position="576"/>
        <end position="591"/>
    </location>
</feature>
<dbReference type="AlphaFoldDB" id="Q3JSQ4"/>
<feature type="compositionally biased region" description="Basic residues" evidence="1">
    <location>
        <begin position="467"/>
        <end position="477"/>
    </location>
</feature>
<gene>
    <name evidence="2" type="ordered locus">BURPS1710b_2004</name>
</gene>
<feature type="region of interest" description="Disordered" evidence="1">
    <location>
        <begin position="466"/>
        <end position="487"/>
    </location>
</feature>
<accession>Q3JSQ4</accession>
<protein>
    <submittedName>
        <fullName evidence="2">Uncharacterized protein</fullName>
    </submittedName>
</protein>
<sequence length="616" mass="69368">MTADLDSEIGPIECTARRRPARPRGSLPAGRAALARSTSAAVHRAPAHSPARVARCRSCAPAPSARAPASGHAGLARRRERARPSSRGSARCRSEPQRDGGQPADHAERDDERRDERERRRLERTRQHRERRHADGRQRHQQRARRTNAHAEREHRLDDRHLARGRNHEQHAGDRERDDPADPVADVRPDVRKQPCARRAEQQHEHQVFGHEAHGHPREDLHPPHERVADRRLLGDELRAKRIVDDARLRAGQAIDQITDAEHHRDAEHEPQRAPVPAEHEAHEHERGGIEHGVAEPERERAARRRVALAQARDDGRRAARAHHAGKRQQPPRRDAAEARAAERARDPVRGQQRLHGRTEQQAQHHRLPDRLAVRPCVIERRLQRRLRRVRRGAHQDRLADRMVFGRGERLVIIRKPLHVEEARDGQHDERREAERRMRCIGTGAAHAGRRECVCLTLSRIEAESRKRTHAAPHHRAAGGGSSAPRFRMRDHASGLTSRTANGKRRLSHAARVSPIGACATAALGVPPNGLHRPAAHPEGRQGGGPRRRAIAERRPAGARPIADAATARGSAAVRGARRSRRGSRARASRRRWRRFHAIARATSRRSGCSSRTADC</sequence>
<feature type="region of interest" description="Disordered" evidence="1">
    <location>
        <begin position="259"/>
        <end position="368"/>
    </location>
</feature>
<feature type="compositionally biased region" description="Low complexity" evidence="1">
    <location>
        <begin position="558"/>
        <end position="575"/>
    </location>
</feature>
<feature type="region of interest" description="Disordered" evidence="1">
    <location>
        <begin position="527"/>
        <end position="591"/>
    </location>
</feature>
<dbReference type="HOGENOM" id="CLU_443255_0_0_4"/>
<dbReference type="EMBL" id="CP000124">
    <property type="protein sequence ID" value="ABA50961.1"/>
    <property type="molecule type" value="Genomic_DNA"/>
</dbReference>
<feature type="compositionally biased region" description="Basic and acidic residues" evidence="1">
    <location>
        <begin position="105"/>
        <end position="125"/>
    </location>
</feature>
<feature type="compositionally biased region" description="Basic residues" evidence="1">
    <location>
        <begin position="319"/>
        <end position="331"/>
    </location>
</feature>
<feature type="region of interest" description="Disordered" evidence="1">
    <location>
        <begin position="1"/>
        <end position="225"/>
    </location>
</feature>
<organism evidence="2 3">
    <name type="scientific">Burkholderia pseudomallei (strain 1710b)</name>
    <dbReference type="NCBI Taxonomy" id="320372"/>
    <lineage>
        <taxon>Bacteria</taxon>
        <taxon>Pseudomonadati</taxon>
        <taxon>Pseudomonadota</taxon>
        <taxon>Betaproteobacteria</taxon>
        <taxon>Burkholderiales</taxon>
        <taxon>Burkholderiaceae</taxon>
        <taxon>Burkholderia</taxon>
        <taxon>pseudomallei group</taxon>
    </lineage>
</organism>
<evidence type="ECO:0000313" key="2">
    <source>
        <dbReference type="EMBL" id="ABA50961.1"/>
    </source>
</evidence>
<dbReference type="EnsemblBacteria" id="ABA50961">
    <property type="protein sequence ID" value="ABA50961"/>
    <property type="gene ID" value="BURPS1710b_2004"/>
</dbReference>
<reference evidence="2 3" key="1">
    <citation type="submission" date="2005-09" db="EMBL/GenBank/DDBJ databases">
        <authorList>
            <person name="Woods D.E."/>
            <person name="Nierman W.C."/>
        </authorList>
    </citation>
    <scope>NUCLEOTIDE SEQUENCE [LARGE SCALE GENOMIC DNA]</scope>
    <source>
        <strain evidence="2 3">1710b</strain>
    </source>
</reference>
<feature type="compositionally biased region" description="Basic and acidic residues" evidence="1">
    <location>
        <begin position="149"/>
        <end position="225"/>
    </location>
</feature>